<keyword evidence="2" id="KW-0812">Transmembrane</keyword>
<dbReference type="eggNOG" id="COG2304">
    <property type="taxonomic scope" value="Bacteria"/>
</dbReference>
<evidence type="ECO:0000256" key="2">
    <source>
        <dbReference type="SAM" id="Phobius"/>
    </source>
</evidence>
<dbReference type="CDD" id="cd00198">
    <property type="entry name" value="vWFA"/>
    <property type="match status" value="1"/>
</dbReference>
<dbReference type="Pfam" id="PF13519">
    <property type="entry name" value="VWA_2"/>
    <property type="match status" value="1"/>
</dbReference>
<organism evidence="4 5">
    <name type="scientific">Methylophaga frappieri (strain ATCC BAA-2434 / DSM 25690 / JAM7)</name>
    <dbReference type="NCBI Taxonomy" id="754477"/>
    <lineage>
        <taxon>Bacteria</taxon>
        <taxon>Pseudomonadati</taxon>
        <taxon>Pseudomonadota</taxon>
        <taxon>Gammaproteobacteria</taxon>
        <taxon>Thiotrichales</taxon>
        <taxon>Piscirickettsiaceae</taxon>
        <taxon>Methylophaga</taxon>
    </lineage>
</organism>
<reference evidence="4 5" key="1">
    <citation type="journal article" date="2012" name="J. Bacteriol.">
        <title>Complete genome sequences of Methylophaga sp. strain JAM1 and Methylophaga sp. strain JAM7.</title>
        <authorList>
            <person name="Villeneuve C."/>
            <person name="Martineau C."/>
            <person name="Mauffrey F."/>
            <person name="Villemur R."/>
        </authorList>
    </citation>
    <scope>NUCLEOTIDE SEQUENCE [LARGE SCALE GENOMIC DNA]</scope>
    <source>
        <strain evidence="4 5">JAM7</strain>
    </source>
</reference>
<keyword evidence="2" id="KW-0472">Membrane</keyword>
<dbReference type="InterPro" id="IPR036465">
    <property type="entry name" value="vWFA_dom_sf"/>
</dbReference>
<dbReference type="STRING" id="754477.Q7C_2579"/>
<evidence type="ECO:0000259" key="3">
    <source>
        <dbReference type="Pfam" id="PF13519"/>
    </source>
</evidence>
<dbReference type="Proteomes" id="UP000009145">
    <property type="component" value="Chromosome"/>
</dbReference>
<feature type="coiled-coil region" evidence="1">
    <location>
        <begin position="29"/>
        <end position="112"/>
    </location>
</feature>
<dbReference type="AlphaFoldDB" id="I1YLA7"/>
<feature type="domain" description="VWFA" evidence="3">
    <location>
        <begin position="148"/>
        <end position="265"/>
    </location>
</feature>
<dbReference type="Gene3D" id="3.40.50.410">
    <property type="entry name" value="von Willebrand factor, type A domain"/>
    <property type="match status" value="1"/>
</dbReference>
<accession>I1YLA7</accession>
<gene>
    <name evidence="4" type="ordered locus">Q7C_2579</name>
</gene>
<name>I1YLA7_METFJ</name>
<keyword evidence="2" id="KW-1133">Transmembrane helix</keyword>
<evidence type="ECO:0000313" key="5">
    <source>
        <dbReference type="Proteomes" id="UP000009145"/>
    </source>
</evidence>
<dbReference type="OrthoDB" id="185358at2"/>
<keyword evidence="1" id="KW-0175">Coiled coil</keyword>
<sequence length="352" mass="38755" precursor="true">MLRRKRTEGFNLAFLDIMACGLGAVILVFMLVKQNLESAASEVDRLQADIARLEQTQQEANQTLRQIRDDFSQQKQDLEQQSSALADRQAALSAQRSAISDAEQALAKLKSRITEIEIPEQQDLVSSDNLNEENYLMGLQVTGNKIGILVDMSASMTNEKLIDIIQTKSRTNQDKQSAAKWIRTKNTVRWLLARLPANSDIVVVAFSEQAQVLGGQSMQPANETTVGQILQSLDKVIPEGGTNLQKGLNTINDFSPDHLYVITDGLPTLGESSYRSLNPFAQCRSLTGNAQTISGPCRVKLFQQTVRESGQRSNEVNVVLLPLEGDPDAVNQYWGWAAATGGLLISPAENWP</sequence>
<evidence type="ECO:0000313" key="4">
    <source>
        <dbReference type="EMBL" id="AFJ03700.1"/>
    </source>
</evidence>
<dbReference type="KEGG" id="mec:Q7C_2579"/>
<dbReference type="PATRIC" id="fig|754477.3.peg.2533"/>
<protein>
    <submittedName>
        <fullName evidence="4">Secreted protein, containing von Willebrand factor (VWF) type A domain</fullName>
    </submittedName>
</protein>
<dbReference type="RefSeq" id="WP_014705118.1">
    <property type="nucleotide sequence ID" value="NC_017856.1"/>
</dbReference>
<dbReference type="HOGENOM" id="CLU_787034_0_0_6"/>
<dbReference type="EMBL" id="CP003380">
    <property type="protein sequence ID" value="AFJ03700.1"/>
    <property type="molecule type" value="Genomic_DNA"/>
</dbReference>
<dbReference type="InterPro" id="IPR002035">
    <property type="entry name" value="VWF_A"/>
</dbReference>
<keyword evidence="5" id="KW-1185">Reference proteome</keyword>
<dbReference type="SUPFAM" id="SSF53300">
    <property type="entry name" value="vWA-like"/>
    <property type="match status" value="1"/>
</dbReference>
<proteinExistence type="predicted"/>
<feature type="transmembrane region" description="Helical" evidence="2">
    <location>
        <begin position="12"/>
        <end position="32"/>
    </location>
</feature>
<evidence type="ECO:0000256" key="1">
    <source>
        <dbReference type="SAM" id="Coils"/>
    </source>
</evidence>